<evidence type="ECO:0000256" key="3">
    <source>
        <dbReference type="ARBA" id="ARBA00022538"/>
    </source>
</evidence>
<dbReference type="SUPFAM" id="SSF81324">
    <property type="entry name" value="Voltage-gated potassium channels"/>
    <property type="match status" value="1"/>
</dbReference>
<dbReference type="InterPro" id="IPR048735">
    <property type="entry name" value="Slowpoke-like_C"/>
</dbReference>
<evidence type="ECO:0000256" key="1">
    <source>
        <dbReference type="ARBA" id="ARBA00004141"/>
    </source>
</evidence>
<dbReference type="GeneID" id="107222996"/>
<keyword evidence="6" id="KW-0106">Calcium</keyword>
<evidence type="ECO:0000256" key="2">
    <source>
        <dbReference type="ARBA" id="ARBA00022448"/>
    </source>
</evidence>
<feature type="domain" description="RCK N-terminal" evidence="16">
    <location>
        <begin position="781"/>
        <end position="927"/>
    </location>
</feature>
<feature type="region of interest" description="Disordered" evidence="14">
    <location>
        <begin position="665"/>
        <end position="695"/>
    </location>
</feature>
<evidence type="ECO:0000256" key="10">
    <source>
        <dbReference type="ARBA" id="ARBA00023065"/>
    </source>
</evidence>
<feature type="transmembrane region" description="Helical" evidence="15">
    <location>
        <begin position="258"/>
        <end position="277"/>
    </location>
</feature>
<evidence type="ECO:0000256" key="6">
    <source>
        <dbReference type="ARBA" id="ARBA00022837"/>
    </source>
</evidence>
<feature type="domain" description="RCK N-terminal" evidence="16">
    <location>
        <begin position="328"/>
        <end position="470"/>
    </location>
</feature>
<dbReference type="InterPro" id="IPR047871">
    <property type="entry name" value="K_chnl_Slo-like"/>
</dbReference>
<evidence type="ECO:0000256" key="12">
    <source>
        <dbReference type="ARBA" id="ARBA00023303"/>
    </source>
</evidence>
<evidence type="ECO:0000256" key="9">
    <source>
        <dbReference type="ARBA" id="ARBA00022989"/>
    </source>
</evidence>
<evidence type="ECO:0000313" key="17">
    <source>
        <dbReference type="Proteomes" id="UP000829291"/>
    </source>
</evidence>
<evidence type="ECO:0000256" key="8">
    <source>
        <dbReference type="ARBA" id="ARBA00022958"/>
    </source>
</evidence>
<evidence type="ECO:0000256" key="4">
    <source>
        <dbReference type="ARBA" id="ARBA00022692"/>
    </source>
</evidence>
<dbReference type="PANTHER" id="PTHR10027">
    <property type="entry name" value="CALCIUM-ACTIVATED POTASSIUM CHANNEL ALPHA CHAIN"/>
    <property type="match status" value="1"/>
</dbReference>
<dbReference type="Gene3D" id="3.40.50.720">
    <property type="entry name" value="NAD(P)-binding Rossmann-like Domain"/>
    <property type="match status" value="2"/>
</dbReference>
<dbReference type="RefSeq" id="XP_046593845.1">
    <property type="nucleotide sequence ID" value="XM_046737889.1"/>
</dbReference>
<organism evidence="17 18">
    <name type="scientific">Neodiprion lecontei</name>
    <name type="common">Redheaded pine sawfly</name>
    <dbReference type="NCBI Taxonomy" id="441921"/>
    <lineage>
        <taxon>Eukaryota</taxon>
        <taxon>Metazoa</taxon>
        <taxon>Ecdysozoa</taxon>
        <taxon>Arthropoda</taxon>
        <taxon>Hexapoda</taxon>
        <taxon>Insecta</taxon>
        <taxon>Pterygota</taxon>
        <taxon>Neoptera</taxon>
        <taxon>Endopterygota</taxon>
        <taxon>Hymenoptera</taxon>
        <taxon>Tenthredinoidea</taxon>
        <taxon>Diprionidae</taxon>
        <taxon>Diprioninae</taxon>
        <taxon>Neodiprion</taxon>
    </lineage>
</organism>
<evidence type="ECO:0000256" key="7">
    <source>
        <dbReference type="ARBA" id="ARBA00022882"/>
    </source>
</evidence>
<sequence length="1123" mass="126387">MTCDVTTESPPVDDCLKVRKWWCFLLSSIFTFLAGLLIVLLWRAFAFLCCRKEPEFAPNDPKQKEQKAARQGKEFEGTFMTEAKDWAGELISGQTTTGRILVVLVFILSIASLIIYFIDASNEKVERCQKWSNNITQQIDLAFNIFFMVYFFIRFIAASDKLWFMLEMYSFVDYFTIPPSFVSIYLDRTWIGLRFLRALRLMTVPDILQYLNILKTSSSIRLAQLVSIFISVWLTAAGIIHLLENSGDPFEFTNPQHLSYWTCVYFLIVTMSTVGYGDVFCQTVLGRTFLVFFLLVGLAIFASSIPEIIELVGSRSKYSGEYKREHGKRHIVVCGHITYESVSHFLKDFLHEDREDVDVEVVFLHRKPPDLELEGLFKRHFTTVEFFQGTIMNPIDLQRVKVHEADACLVLANKYCQDPDAEDAANIMRVISIKNYSDDIRVIIQLMQYHNKAYLLNIPSWDWKQGDDVICLAELKLGFIAQSCLAPGFSTMMANLFAMRSFKTSPDMQAWQNDYLRGTGMEMYTETLSPTFIGMPFAKATELCFTKLKLLLLAIEIKGDAGNDSKISINPRGAKIAANTQGFFIAQSADEVKRAWFYCKACHDDIKDETLIKKCKCKNLATFRKGVRAVQMVGRASEISRERDDLNAMRNHRNSVGMTLMNSTKQVNKVKPNVNRTPNDSLSSPNQSYNNQRSQEESAYSGYHLAYEVKKLMPTSRGSGGNNVNNNGGLQVGIADDQAKDFDFEKTEMKYDSTGMFHWSPARNLEDCILDRNQAAMTVLNGHVVVCLFADPDSPLIGLRNLVMPLRASNFHYHELKHVVIVGAVDYIRREWKMLQNLPKISVLNGSPLSRADLRAVNVNLCDMCCILSAKVPSNDDPTLADKEAILASLNIKAMTFDDTIGVLSQVGSPIVLQRRGSVYGANVPMITELVNDSNVQFLDQDDDDDPDTELYLTQPFACGTAFAVSVLDSLMSTTYFNQNALTLIRSLITGGATPELELILAEGAGLRGGYSTADSLSNRDRCRVGQISLYDGPLAQYGEGGKYGDLFVAALKSYGMLCIGLYRYRFRDTSSSCDASSKRYVITNPPDDFTLLPTDQVFVLMQFDPGLEYRPSRGARGKDDAS</sequence>
<accession>A0ABM3G0Q5</accession>
<keyword evidence="5" id="KW-0631">Potassium channel</keyword>
<keyword evidence="2" id="KW-0813">Transport</keyword>
<feature type="compositionally biased region" description="Polar residues" evidence="14">
    <location>
        <begin position="674"/>
        <end position="693"/>
    </location>
</feature>
<evidence type="ECO:0000259" key="16">
    <source>
        <dbReference type="PROSITE" id="PS51201"/>
    </source>
</evidence>
<gene>
    <name evidence="18" type="primary">LOC107222996</name>
</gene>
<dbReference type="PANTHER" id="PTHR10027:SF33">
    <property type="entry name" value="CALCIUM-ACTIVATED POTASSIUM CHANNEL SUBUNIT ALPHA-1-RELATED"/>
    <property type="match status" value="1"/>
</dbReference>
<dbReference type="Pfam" id="PF22614">
    <property type="entry name" value="Slo-like_RCK"/>
    <property type="match status" value="2"/>
</dbReference>
<evidence type="ECO:0000256" key="5">
    <source>
        <dbReference type="ARBA" id="ARBA00022826"/>
    </source>
</evidence>
<keyword evidence="4 15" id="KW-0812">Transmembrane</keyword>
<evidence type="ECO:0000313" key="18">
    <source>
        <dbReference type="RefSeq" id="XP_046593845.1"/>
    </source>
</evidence>
<dbReference type="Gene3D" id="1.10.287.70">
    <property type="match status" value="1"/>
</dbReference>
<keyword evidence="10" id="KW-0406">Ion transport</keyword>
<feature type="transmembrane region" description="Helical" evidence="15">
    <location>
        <begin position="289"/>
        <end position="309"/>
    </location>
</feature>
<dbReference type="Pfam" id="PF00520">
    <property type="entry name" value="Ion_trans"/>
    <property type="match status" value="1"/>
</dbReference>
<dbReference type="InterPro" id="IPR003148">
    <property type="entry name" value="RCK_N"/>
</dbReference>
<dbReference type="PROSITE" id="PS51201">
    <property type="entry name" value="RCK_N"/>
    <property type="match status" value="2"/>
</dbReference>
<evidence type="ECO:0000256" key="15">
    <source>
        <dbReference type="SAM" id="Phobius"/>
    </source>
</evidence>
<dbReference type="PRINTS" id="PR00169">
    <property type="entry name" value="KCHANNEL"/>
</dbReference>
<dbReference type="Pfam" id="PF21014">
    <property type="entry name" value="Slowpoke_C"/>
    <property type="match status" value="1"/>
</dbReference>
<reference evidence="18" key="1">
    <citation type="submission" date="2025-08" db="UniProtKB">
        <authorList>
            <consortium name="RefSeq"/>
        </authorList>
    </citation>
    <scope>IDENTIFICATION</scope>
    <source>
        <tissue evidence="18">Thorax and Abdomen</tissue>
    </source>
</reference>
<dbReference type="Pfam" id="PF03493">
    <property type="entry name" value="BK_channel_a"/>
    <property type="match status" value="1"/>
</dbReference>
<evidence type="ECO:0000256" key="14">
    <source>
        <dbReference type="SAM" id="MobiDB-lite"/>
    </source>
</evidence>
<dbReference type="InterPro" id="IPR036291">
    <property type="entry name" value="NAD(P)-bd_dom_sf"/>
</dbReference>
<evidence type="ECO:0000256" key="11">
    <source>
        <dbReference type="ARBA" id="ARBA00023136"/>
    </source>
</evidence>
<keyword evidence="3" id="KW-0633">Potassium transport</keyword>
<keyword evidence="9 15" id="KW-1133">Transmembrane helix</keyword>
<keyword evidence="12 18" id="KW-0407">Ion channel</keyword>
<keyword evidence="7" id="KW-0851">Voltage-gated channel</keyword>
<evidence type="ECO:0000256" key="13">
    <source>
        <dbReference type="ARBA" id="ARBA00029579"/>
    </source>
</evidence>
<dbReference type="InterPro" id="IPR003929">
    <property type="entry name" value="K_chnl_BK_asu"/>
</dbReference>
<feature type="transmembrane region" description="Helical" evidence="15">
    <location>
        <begin position="100"/>
        <end position="118"/>
    </location>
</feature>
<dbReference type="PRINTS" id="PR01449">
    <property type="entry name" value="BKCHANNELA"/>
</dbReference>
<keyword evidence="11 15" id="KW-0472">Membrane</keyword>
<comment type="subcellular location">
    <subcellularLocation>
        <location evidence="1">Membrane</location>
        <topology evidence="1">Multi-pass membrane protein</topology>
    </subcellularLocation>
</comment>
<dbReference type="Proteomes" id="UP000829291">
    <property type="component" value="Chromosome 4"/>
</dbReference>
<keyword evidence="17" id="KW-1185">Reference proteome</keyword>
<name>A0ABM3G0Q5_NEOLC</name>
<keyword evidence="8" id="KW-0630">Potassium</keyword>
<feature type="transmembrane region" description="Helical" evidence="15">
    <location>
        <begin position="163"/>
        <end position="186"/>
    </location>
</feature>
<feature type="transmembrane region" description="Helical" evidence="15">
    <location>
        <begin position="21"/>
        <end position="45"/>
    </location>
</feature>
<proteinExistence type="predicted"/>
<dbReference type="SUPFAM" id="SSF51735">
    <property type="entry name" value="NAD(P)-binding Rossmann-fold domains"/>
    <property type="match status" value="1"/>
</dbReference>
<feature type="transmembrane region" description="Helical" evidence="15">
    <location>
        <begin position="222"/>
        <end position="243"/>
    </location>
</feature>
<protein>
    <recommendedName>
        <fullName evidence="13">BK channel</fullName>
    </recommendedName>
</protein>
<dbReference type="InterPro" id="IPR005821">
    <property type="entry name" value="Ion_trans_dom"/>
</dbReference>
<feature type="transmembrane region" description="Helical" evidence="15">
    <location>
        <begin position="139"/>
        <end position="157"/>
    </location>
</feature>
<dbReference type="GO" id="GO:0034220">
    <property type="term" value="P:monoatomic ion transmembrane transport"/>
    <property type="evidence" value="ECO:0007669"/>
    <property type="project" value="UniProtKB-KW"/>
</dbReference>